<name>A0ABR2ZDA2_9AGAR</name>
<dbReference type="InterPro" id="IPR036047">
    <property type="entry name" value="F-box-like_dom_sf"/>
</dbReference>
<sequence length="402" mass="45414">MTSPQSLDEDSLYTILSHLSERDLESATSVSISWNNIAERMAHETLHISKEYLDIARIYSIRNKNTASFQNLIFDLSTPSGWLHLILILDSLAEATREKIQSLKFYSSQSRCCTQDDFRYIKEVRERLCRITSLVLMPIDSQLAEETLFAYSKIVSLTIAAPKNEETEWWRIELDQLKELTVLAPLGNRMFIGVVDRYIIAPSLQNLTLATDLNKTLHYVRCIARTYGKTIMRLRIIGVGHQTCRPSGRHFSASPLLKLEKLQELCIETCWLSLLLPPIVVPERPPFPALRTLILEERWVTATDGSMDSFDWTAIRSLLDAYRGLSDKEDLDICCGYPGDKVQGLAYRDDVVQHLINGGVAGGLPIMTYPVLQVHRPSFPSYLYEEAPGWGAGTGSWGAGNN</sequence>
<evidence type="ECO:0008006" key="3">
    <source>
        <dbReference type="Google" id="ProtNLM"/>
    </source>
</evidence>
<keyword evidence="2" id="KW-1185">Reference proteome</keyword>
<evidence type="ECO:0000313" key="1">
    <source>
        <dbReference type="EMBL" id="KAL0059631.1"/>
    </source>
</evidence>
<dbReference type="SUPFAM" id="SSF81383">
    <property type="entry name" value="F-box domain"/>
    <property type="match status" value="1"/>
</dbReference>
<reference evidence="1 2" key="1">
    <citation type="submission" date="2024-05" db="EMBL/GenBank/DDBJ databases">
        <title>A draft genome resource for the thread blight pathogen Marasmius tenuissimus strain MS-2.</title>
        <authorList>
            <person name="Yulfo-Soto G.E."/>
            <person name="Baruah I.K."/>
            <person name="Amoako-Attah I."/>
            <person name="Bukari Y."/>
            <person name="Meinhardt L.W."/>
            <person name="Bailey B.A."/>
            <person name="Cohen S.P."/>
        </authorList>
    </citation>
    <scope>NUCLEOTIDE SEQUENCE [LARGE SCALE GENOMIC DNA]</scope>
    <source>
        <strain evidence="1 2">MS-2</strain>
    </source>
</reference>
<proteinExistence type="predicted"/>
<evidence type="ECO:0000313" key="2">
    <source>
        <dbReference type="Proteomes" id="UP001437256"/>
    </source>
</evidence>
<dbReference type="Proteomes" id="UP001437256">
    <property type="component" value="Unassembled WGS sequence"/>
</dbReference>
<accession>A0ABR2ZDA2</accession>
<gene>
    <name evidence="1" type="ORF">AAF712_013596</name>
</gene>
<protein>
    <recommendedName>
        <fullName evidence="3">F-box domain-containing protein</fullName>
    </recommendedName>
</protein>
<dbReference type="EMBL" id="JBBXMP010000214">
    <property type="protein sequence ID" value="KAL0059631.1"/>
    <property type="molecule type" value="Genomic_DNA"/>
</dbReference>
<organism evidence="1 2">
    <name type="scientific">Marasmius tenuissimus</name>
    <dbReference type="NCBI Taxonomy" id="585030"/>
    <lineage>
        <taxon>Eukaryota</taxon>
        <taxon>Fungi</taxon>
        <taxon>Dikarya</taxon>
        <taxon>Basidiomycota</taxon>
        <taxon>Agaricomycotina</taxon>
        <taxon>Agaricomycetes</taxon>
        <taxon>Agaricomycetidae</taxon>
        <taxon>Agaricales</taxon>
        <taxon>Marasmiineae</taxon>
        <taxon>Marasmiaceae</taxon>
        <taxon>Marasmius</taxon>
    </lineage>
</organism>
<comment type="caution">
    <text evidence="1">The sequence shown here is derived from an EMBL/GenBank/DDBJ whole genome shotgun (WGS) entry which is preliminary data.</text>
</comment>